<proteinExistence type="predicted"/>
<accession>A0A0U2WBW2</accession>
<dbReference type="KEGG" id="ptn:PTRA_a1342"/>
<protein>
    <submittedName>
        <fullName evidence="1">Uncharacterized protein</fullName>
    </submittedName>
</protein>
<reference evidence="1 2" key="1">
    <citation type="submission" date="2015-03" db="EMBL/GenBank/DDBJ databases">
        <authorList>
            <person name="Murphy D."/>
        </authorList>
    </citation>
    <scope>NUCLEOTIDE SEQUENCE [LARGE SCALE GENOMIC DNA]</scope>
    <source>
        <strain evidence="1 2">KMM 520</strain>
    </source>
</reference>
<evidence type="ECO:0000313" key="1">
    <source>
        <dbReference type="EMBL" id="ALS32567.1"/>
    </source>
</evidence>
<dbReference type="EMBL" id="CP011034">
    <property type="protein sequence ID" value="ALS32567.1"/>
    <property type="molecule type" value="Genomic_DNA"/>
</dbReference>
<evidence type="ECO:0000313" key="2">
    <source>
        <dbReference type="Proteomes" id="UP000065261"/>
    </source>
</evidence>
<sequence length="40" mass="4354">MAGVNPTKCITLSSLLYKPPAKQIKRLFAFKNAYISGLGI</sequence>
<gene>
    <name evidence="1" type="ORF">PTRA_a1342</name>
</gene>
<organism evidence="1">
    <name type="scientific">Pseudoalteromonas translucida KMM 520</name>
    <dbReference type="NCBI Taxonomy" id="1315283"/>
    <lineage>
        <taxon>Bacteria</taxon>
        <taxon>Pseudomonadati</taxon>
        <taxon>Pseudomonadota</taxon>
        <taxon>Gammaproteobacteria</taxon>
        <taxon>Alteromonadales</taxon>
        <taxon>Pseudoalteromonadaceae</taxon>
        <taxon>Pseudoalteromonas</taxon>
    </lineage>
</organism>
<dbReference type="AlphaFoldDB" id="A0A0U2WBW2"/>
<name>A0A0U2WBW2_9GAMM</name>
<dbReference type="Proteomes" id="UP000065261">
    <property type="component" value="Chromosome I"/>
</dbReference>